<feature type="transmembrane region" description="Helical" evidence="5">
    <location>
        <begin position="166"/>
        <end position="185"/>
    </location>
</feature>
<keyword evidence="2 5" id="KW-0812">Transmembrane</keyword>
<dbReference type="AlphaFoldDB" id="A0A915XIG6"/>
<feature type="transmembrane region" description="Helical" evidence="5">
    <location>
        <begin position="391"/>
        <end position="407"/>
    </location>
</feature>
<comment type="subcellular location">
    <subcellularLocation>
        <location evidence="1">Membrane</location>
        <topology evidence="1">Multi-pass membrane protein</topology>
    </subcellularLocation>
</comment>
<evidence type="ECO:0000256" key="5">
    <source>
        <dbReference type="SAM" id="Phobius"/>
    </source>
</evidence>
<feature type="transmembrane region" description="Helical" evidence="5">
    <location>
        <begin position="239"/>
        <end position="258"/>
    </location>
</feature>
<dbReference type="KEGG" id="ddu:GF1_21900"/>
<dbReference type="PANTHER" id="PTHR37422">
    <property type="entry name" value="TEICHURONIC ACID BIOSYNTHESIS PROTEIN TUAE"/>
    <property type="match status" value="1"/>
</dbReference>
<evidence type="ECO:0000313" key="8">
    <source>
        <dbReference type="Proteomes" id="UP001063350"/>
    </source>
</evidence>
<evidence type="ECO:0000313" key="7">
    <source>
        <dbReference type="EMBL" id="BCO09814.1"/>
    </source>
</evidence>
<keyword evidence="4 5" id="KW-0472">Membrane</keyword>
<feature type="transmembrane region" description="Helical" evidence="5">
    <location>
        <begin position="96"/>
        <end position="113"/>
    </location>
</feature>
<feature type="transmembrane region" description="Helical" evidence="5">
    <location>
        <begin position="72"/>
        <end position="90"/>
    </location>
</feature>
<organism evidence="7 8">
    <name type="scientific">Desulfolithobacter dissulfuricans</name>
    <dbReference type="NCBI Taxonomy" id="2795293"/>
    <lineage>
        <taxon>Bacteria</taxon>
        <taxon>Pseudomonadati</taxon>
        <taxon>Thermodesulfobacteriota</taxon>
        <taxon>Desulfobulbia</taxon>
        <taxon>Desulfobulbales</taxon>
        <taxon>Desulfobulbaceae</taxon>
        <taxon>Desulfolithobacter</taxon>
    </lineage>
</organism>
<feature type="domain" description="O-antigen ligase-related" evidence="6">
    <location>
        <begin position="212"/>
        <end position="349"/>
    </location>
</feature>
<dbReference type="PANTHER" id="PTHR37422:SF13">
    <property type="entry name" value="LIPOPOLYSACCHARIDE BIOSYNTHESIS PROTEIN PA4999-RELATED"/>
    <property type="match status" value="1"/>
</dbReference>
<name>A0A915XIG6_9BACT</name>
<evidence type="ECO:0000256" key="4">
    <source>
        <dbReference type="ARBA" id="ARBA00023136"/>
    </source>
</evidence>
<gene>
    <name evidence="7" type="ORF">GF1_21900</name>
</gene>
<keyword evidence="8" id="KW-1185">Reference proteome</keyword>
<evidence type="ECO:0000256" key="2">
    <source>
        <dbReference type="ARBA" id="ARBA00022692"/>
    </source>
</evidence>
<dbReference type="EMBL" id="AP024233">
    <property type="protein sequence ID" value="BCO09814.1"/>
    <property type="molecule type" value="Genomic_DNA"/>
</dbReference>
<feature type="transmembrane region" description="Helical" evidence="5">
    <location>
        <begin position="215"/>
        <end position="232"/>
    </location>
</feature>
<feature type="transmembrane region" description="Helical" evidence="5">
    <location>
        <begin position="125"/>
        <end position="146"/>
    </location>
</feature>
<feature type="transmembrane region" description="Helical" evidence="5">
    <location>
        <begin position="31"/>
        <end position="52"/>
    </location>
</feature>
<dbReference type="GO" id="GO:0016020">
    <property type="term" value="C:membrane"/>
    <property type="evidence" value="ECO:0007669"/>
    <property type="project" value="UniProtKB-SubCell"/>
</dbReference>
<keyword evidence="3 5" id="KW-1133">Transmembrane helix</keyword>
<feature type="transmembrane region" description="Helical" evidence="5">
    <location>
        <begin position="365"/>
        <end position="385"/>
    </location>
</feature>
<dbReference type="Proteomes" id="UP001063350">
    <property type="component" value="Chromosome"/>
</dbReference>
<dbReference type="InterPro" id="IPR051533">
    <property type="entry name" value="WaaL-like"/>
</dbReference>
<evidence type="ECO:0000259" key="6">
    <source>
        <dbReference type="Pfam" id="PF04932"/>
    </source>
</evidence>
<evidence type="ECO:0000256" key="3">
    <source>
        <dbReference type="ARBA" id="ARBA00022989"/>
    </source>
</evidence>
<feature type="transmembrane region" description="Helical" evidence="5">
    <location>
        <begin position="192"/>
        <end position="209"/>
    </location>
</feature>
<accession>A0A915XIG6</accession>
<proteinExistence type="predicted"/>
<dbReference type="InterPro" id="IPR007016">
    <property type="entry name" value="O-antigen_ligase-rel_domated"/>
</dbReference>
<sequence>MEGSTAHRLSRTSLAGRIDTACLFLGTLLPAAVFLGSAVFEPLLVIVGLLWLGRMSAERTLPQLTDGCRSLVLPWFVWYGVIVVSLAWNGPGGKGWAHDIGMIRFPFFALAMLDVSGRRDIARPLLYGLGGCVLLILLNLSMARYLGHDLLGNDWPRYAHKLKEGYRTAALLQYIVPFFFCWSLLDRTLSWKNRLMLLLLVSAGCWMLWEVGMRTALGATLGALYAAMLYAFRRRTPVLTMLLALGGMVFVFLLQFLLGNDPQLGQKLSSLYHRFDIWKVCIQVWHRYPVLGSGISGFQETYTEVAAASGVLADHRFLGRLVASEATHAHNLVLMLLAATGLAGYLAFFWLFSSCIRSILKDYHWWRAGLLTWPVVLLISGLTGFNIYGSSYQAVLAFFIVLIGLPVQERQMA</sequence>
<dbReference type="Pfam" id="PF04932">
    <property type="entry name" value="Wzy_C"/>
    <property type="match status" value="1"/>
</dbReference>
<reference evidence="7" key="1">
    <citation type="submission" date="2020-12" db="EMBL/GenBank/DDBJ databases">
        <title>Desulfobium dissulfuricans gen. nov., sp. nov., a novel mesophilic, sulfate-reducing bacterium isolated from a deep-sea hydrothermal vent.</title>
        <authorList>
            <person name="Hashimoto Y."/>
            <person name="Tame A."/>
            <person name="Sawayama S."/>
            <person name="Miyazaki J."/>
            <person name="Takai K."/>
            <person name="Nakagawa S."/>
        </authorList>
    </citation>
    <scope>NUCLEOTIDE SEQUENCE</scope>
    <source>
        <strain evidence="7">GF1</strain>
    </source>
</reference>
<protein>
    <recommendedName>
        <fullName evidence="6">O-antigen ligase-related domain-containing protein</fullName>
    </recommendedName>
</protein>
<evidence type="ECO:0000256" key="1">
    <source>
        <dbReference type="ARBA" id="ARBA00004141"/>
    </source>
</evidence>
<feature type="transmembrane region" description="Helical" evidence="5">
    <location>
        <begin position="332"/>
        <end position="353"/>
    </location>
</feature>
<dbReference type="RefSeq" id="WP_267926558.1">
    <property type="nucleotide sequence ID" value="NZ_AP024233.1"/>
</dbReference>